<dbReference type="AlphaFoldDB" id="A0AAD9UIJ4"/>
<gene>
    <name evidence="2" type="ORF">NP493_74g05065</name>
</gene>
<reference evidence="2" key="1">
    <citation type="journal article" date="2023" name="Mol. Biol. Evol.">
        <title>Third-Generation Sequencing Reveals the Adaptive Role of the Epigenome in Three Deep-Sea Polychaetes.</title>
        <authorList>
            <person name="Perez M."/>
            <person name="Aroh O."/>
            <person name="Sun Y."/>
            <person name="Lan Y."/>
            <person name="Juniper S.K."/>
            <person name="Young C.R."/>
            <person name="Angers B."/>
            <person name="Qian P.Y."/>
        </authorList>
    </citation>
    <scope>NUCLEOTIDE SEQUENCE</scope>
    <source>
        <strain evidence="2">R07B-5</strain>
    </source>
</reference>
<feature type="signal peptide" evidence="1">
    <location>
        <begin position="1"/>
        <end position="18"/>
    </location>
</feature>
<evidence type="ECO:0000313" key="2">
    <source>
        <dbReference type="EMBL" id="KAK2190630.1"/>
    </source>
</evidence>
<keyword evidence="3" id="KW-1185">Reference proteome</keyword>
<name>A0AAD9UIJ4_RIDPI</name>
<proteinExistence type="predicted"/>
<evidence type="ECO:0000256" key="1">
    <source>
        <dbReference type="SAM" id="SignalP"/>
    </source>
</evidence>
<organism evidence="2 3">
    <name type="scientific">Ridgeia piscesae</name>
    <name type="common">Tubeworm</name>
    <dbReference type="NCBI Taxonomy" id="27915"/>
    <lineage>
        <taxon>Eukaryota</taxon>
        <taxon>Metazoa</taxon>
        <taxon>Spiralia</taxon>
        <taxon>Lophotrochozoa</taxon>
        <taxon>Annelida</taxon>
        <taxon>Polychaeta</taxon>
        <taxon>Sedentaria</taxon>
        <taxon>Canalipalpata</taxon>
        <taxon>Sabellida</taxon>
        <taxon>Siboglinidae</taxon>
        <taxon>Ridgeia</taxon>
    </lineage>
</organism>
<sequence length="142" mass="16657">MWRLVRAIRLRWLCVCQADREVAKTFMIVHSVSDLYLVHEPLSAEVDGPPRIRVGFCVCARPFQEHSVRDAIYSPCGVCRLGCGRLVGRLAQRHVHRCCNTTNVKTSIRHRLIVIKIMHNELQDQRRRMYEQDNTRTCMRLK</sequence>
<dbReference type="EMBL" id="JAODUO010000074">
    <property type="protein sequence ID" value="KAK2190630.1"/>
    <property type="molecule type" value="Genomic_DNA"/>
</dbReference>
<keyword evidence="1" id="KW-0732">Signal</keyword>
<comment type="caution">
    <text evidence="2">The sequence shown here is derived from an EMBL/GenBank/DDBJ whole genome shotgun (WGS) entry which is preliminary data.</text>
</comment>
<evidence type="ECO:0000313" key="3">
    <source>
        <dbReference type="Proteomes" id="UP001209878"/>
    </source>
</evidence>
<accession>A0AAD9UIJ4</accession>
<feature type="chain" id="PRO_5041918692" description="Secreted protein" evidence="1">
    <location>
        <begin position="19"/>
        <end position="142"/>
    </location>
</feature>
<dbReference type="Proteomes" id="UP001209878">
    <property type="component" value="Unassembled WGS sequence"/>
</dbReference>
<protein>
    <recommendedName>
        <fullName evidence="4">Secreted protein</fullName>
    </recommendedName>
</protein>
<evidence type="ECO:0008006" key="4">
    <source>
        <dbReference type="Google" id="ProtNLM"/>
    </source>
</evidence>